<protein>
    <submittedName>
        <fullName evidence="3">Acetyltransferase</fullName>
    </submittedName>
</protein>
<dbReference type="Gene3D" id="3.40.50.20">
    <property type="match status" value="1"/>
</dbReference>
<dbReference type="SUPFAM" id="SSF51161">
    <property type="entry name" value="Trimeric LpxA-like enzymes"/>
    <property type="match status" value="1"/>
</dbReference>
<dbReference type="EMBL" id="CP091511">
    <property type="protein sequence ID" value="UOO90591.1"/>
    <property type="molecule type" value="Genomic_DNA"/>
</dbReference>
<dbReference type="Proteomes" id="UP000832011">
    <property type="component" value="Chromosome"/>
</dbReference>
<keyword evidence="4" id="KW-1185">Reference proteome</keyword>
<dbReference type="RefSeq" id="WP_058304917.1">
    <property type="nucleotide sequence ID" value="NZ_CABKVG010000005.1"/>
</dbReference>
<dbReference type="Pfam" id="PF17836">
    <property type="entry name" value="PglD_N"/>
    <property type="match status" value="1"/>
</dbReference>
<gene>
    <name evidence="3" type="ORF">LVJ82_06345</name>
</gene>
<dbReference type="InterPro" id="IPR050179">
    <property type="entry name" value="Trans_hexapeptide_repeat"/>
</dbReference>
<dbReference type="Gene3D" id="2.160.10.10">
    <property type="entry name" value="Hexapeptide repeat proteins"/>
    <property type="match status" value="1"/>
</dbReference>
<dbReference type="InterPro" id="IPR020019">
    <property type="entry name" value="AcTrfase_PglD-like"/>
</dbReference>
<dbReference type="PANTHER" id="PTHR43300:SF7">
    <property type="entry name" value="UDP-N-ACETYLBACILLOSAMINE N-ACETYLTRANSFERASE"/>
    <property type="match status" value="1"/>
</dbReference>
<proteinExistence type="inferred from homology"/>
<dbReference type="InterPro" id="IPR041561">
    <property type="entry name" value="PglD_N"/>
</dbReference>
<name>A0ABY4E5D1_9NEIS</name>
<dbReference type="CDD" id="cd03360">
    <property type="entry name" value="LbH_AT_putative"/>
    <property type="match status" value="1"/>
</dbReference>
<comment type="similarity">
    <text evidence="1">Belongs to the transferase hexapeptide repeat family.</text>
</comment>
<dbReference type="NCBIfam" id="TIGR03570">
    <property type="entry name" value="NeuD_NnaD"/>
    <property type="match status" value="1"/>
</dbReference>
<evidence type="ECO:0000313" key="3">
    <source>
        <dbReference type="EMBL" id="UOO90591.1"/>
    </source>
</evidence>
<dbReference type="InterPro" id="IPR011004">
    <property type="entry name" value="Trimer_LpxA-like_sf"/>
</dbReference>
<dbReference type="PANTHER" id="PTHR43300">
    <property type="entry name" value="ACETYLTRANSFERASE"/>
    <property type="match status" value="1"/>
</dbReference>
<feature type="domain" description="PglD N-terminal" evidence="2">
    <location>
        <begin position="3"/>
        <end position="81"/>
    </location>
</feature>
<organism evidence="3 4">
    <name type="scientific">Vitreoscilla massiliensis</name>
    <dbReference type="NCBI Taxonomy" id="1689272"/>
    <lineage>
        <taxon>Bacteria</taxon>
        <taxon>Pseudomonadati</taxon>
        <taxon>Pseudomonadota</taxon>
        <taxon>Betaproteobacteria</taxon>
        <taxon>Neisseriales</taxon>
        <taxon>Neisseriaceae</taxon>
        <taxon>Vitreoscilla</taxon>
    </lineage>
</organism>
<evidence type="ECO:0000313" key="4">
    <source>
        <dbReference type="Proteomes" id="UP000832011"/>
    </source>
</evidence>
<evidence type="ECO:0000256" key="1">
    <source>
        <dbReference type="ARBA" id="ARBA00007274"/>
    </source>
</evidence>
<evidence type="ECO:0000259" key="2">
    <source>
        <dbReference type="Pfam" id="PF17836"/>
    </source>
</evidence>
<sequence>MTRLVIIGAGGHGKVIADTASCTHRWSEIVFLDDRYTQGLTQTSVWSVIGNSNAYRPLLQSDDAVLIGIGNNTIREKILHEMMSLQLHVPHLIHPSAYVSNTVQIGAGTVIFAQAAINVDAQIGKGCIINTSASVDHDCVLDDFCHISPGAHLAGGTKIGARSWVGVGAVTKQLVEIGDDCMVGAGAAVVQNVYNESIVMGVPARMKS</sequence>
<accession>A0ABY4E5D1</accession>
<reference evidence="3 4" key="1">
    <citation type="journal article" date="2022" name="Res Sq">
        <title>Evolution of multicellular longitudinally dividing oral cavity symbionts (Neisseriaceae).</title>
        <authorList>
            <person name="Nyongesa S."/>
            <person name="Weber P."/>
            <person name="Bernet E."/>
            <person name="Pullido F."/>
            <person name="Nieckarz M."/>
            <person name="Delaby M."/>
            <person name="Nieves C."/>
            <person name="Viehboeck T."/>
            <person name="Krause N."/>
            <person name="Rivera-Millot A."/>
            <person name="Nakamura A."/>
            <person name="Vischer N."/>
            <person name="VanNieuwenhze M."/>
            <person name="Brun Y."/>
            <person name="Cava F."/>
            <person name="Bulgheresi S."/>
            <person name="Veyrier F."/>
        </authorList>
    </citation>
    <scope>NUCLEOTIDE SEQUENCE [LARGE SCALE GENOMIC DNA]</scope>
    <source>
        <strain evidence="3 4">SN4</strain>
    </source>
</reference>